<evidence type="ECO:0000313" key="3">
    <source>
        <dbReference type="Proteomes" id="UP001056518"/>
    </source>
</evidence>
<dbReference type="InterPro" id="IPR004518">
    <property type="entry name" value="MazG-like_dom"/>
</dbReference>
<feature type="domain" description="NTP pyrophosphohydrolase MazG-like" evidence="1">
    <location>
        <begin position="87"/>
        <end position="140"/>
    </location>
</feature>
<dbReference type="Proteomes" id="UP001056518">
    <property type="component" value="Segment"/>
</dbReference>
<evidence type="ECO:0000259" key="1">
    <source>
        <dbReference type="Pfam" id="PF03819"/>
    </source>
</evidence>
<sequence length="171" mass="19306">MCFHPFSLEDIMPNHIRRTDKAGEELTRYHDPDTLDEIASIGVGDGSGNLFVKGSLEAIQRVQEAFLEKEALERAKPFNKLSPAQAELLACLTEEVGEVGQAVGKILRHGYESHHPDFPMTSNRESLEKELGDVLAVQELLVHASQLNVLNIRRHADRKKKNLLQNWLHHN</sequence>
<accession>A0A9E7N1J2</accession>
<keyword evidence="3" id="KW-1185">Reference proteome</keyword>
<dbReference type="Gene3D" id="1.10.287.1080">
    <property type="entry name" value="MazG-like"/>
    <property type="match status" value="1"/>
</dbReference>
<dbReference type="RefSeq" id="YP_010738471.1">
    <property type="nucleotide sequence ID" value="NC_073027.1"/>
</dbReference>
<dbReference type="Pfam" id="PF03819">
    <property type="entry name" value="MazG"/>
    <property type="match status" value="1"/>
</dbReference>
<name>A0A9E7N1J2_9CAUD</name>
<reference evidence="2" key="1">
    <citation type="submission" date="2022-03" db="EMBL/GenBank/DDBJ databases">
        <authorList>
            <person name="Xu M."/>
        </authorList>
    </citation>
    <scope>NUCLEOTIDE SEQUENCE</scope>
</reference>
<evidence type="ECO:0000313" key="2">
    <source>
        <dbReference type="EMBL" id="UTC28016.1"/>
    </source>
</evidence>
<dbReference type="SUPFAM" id="SSF101386">
    <property type="entry name" value="all-alpha NTP pyrophosphatases"/>
    <property type="match status" value="1"/>
</dbReference>
<dbReference type="EMBL" id="ON005621">
    <property type="protein sequence ID" value="UTC28016.1"/>
    <property type="molecule type" value="Genomic_DNA"/>
</dbReference>
<protein>
    <recommendedName>
        <fullName evidence="1">NTP pyrophosphohydrolase MazG-like domain-containing protein</fullName>
    </recommendedName>
</protein>
<dbReference type="CDD" id="cd11523">
    <property type="entry name" value="NTP-PPase"/>
    <property type="match status" value="1"/>
</dbReference>
<dbReference type="KEGG" id="vg:79585842"/>
<organism evidence="2 3">
    <name type="scientific">Stenotrophomonas phage A1432</name>
    <dbReference type="NCBI Taxonomy" id="2930315"/>
    <lineage>
        <taxon>Viruses</taxon>
        <taxon>Duplodnaviria</taxon>
        <taxon>Heunggongvirae</taxon>
        <taxon>Uroviricota</taxon>
        <taxon>Caudoviricetes</taxon>
        <taxon>Mesyanzhinovviridae</taxon>
        <taxon>Bradleyvirinae</taxon>
        <taxon>Ghuizhouvirus</taxon>
        <taxon>Ghuizhouvirus A1432</taxon>
    </lineage>
</organism>
<dbReference type="GeneID" id="79585842"/>
<proteinExistence type="predicted"/>